<dbReference type="RefSeq" id="XP_025553710.1">
    <property type="nucleotide sequence ID" value="XM_025694889.1"/>
</dbReference>
<dbReference type="STRING" id="1450537.A0A395I492"/>
<dbReference type="OrthoDB" id="2398441at2759"/>
<dbReference type="GO" id="GO:0033768">
    <property type="term" value="C:SUMO-targeted ubiquitin ligase complex"/>
    <property type="evidence" value="ECO:0007669"/>
    <property type="project" value="TreeGrafter"/>
</dbReference>
<dbReference type="VEuPathDB" id="FungiDB:BO97DRAFT_404093"/>
<evidence type="ECO:0000313" key="2">
    <source>
        <dbReference type="EMBL" id="RAL14556.1"/>
    </source>
</evidence>
<dbReference type="EMBL" id="KZ824274">
    <property type="protein sequence ID" value="RAL14556.1"/>
    <property type="molecule type" value="Genomic_DNA"/>
</dbReference>
<dbReference type="AlphaFoldDB" id="A0A395I492"/>
<organism evidence="2 3">
    <name type="scientific">Aspergillus homomorphus (strain CBS 101889)</name>
    <dbReference type="NCBI Taxonomy" id="1450537"/>
    <lineage>
        <taxon>Eukaryota</taxon>
        <taxon>Fungi</taxon>
        <taxon>Dikarya</taxon>
        <taxon>Ascomycota</taxon>
        <taxon>Pezizomycotina</taxon>
        <taxon>Eurotiomycetes</taxon>
        <taxon>Eurotiomycetidae</taxon>
        <taxon>Eurotiales</taxon>
        <taxon>Aspergillaceae</taxon>
        <taxon>Aspergillus</taxon>
        <taxon>Aspergillus subgen. Circumdati</taxon>
    </lineage>
</organism>
<proteinExistence type="predicted"/>
<reference evidence="2 3" key="1">
    <citation type="submission" date="2018-02" db="EMBL/GenBank/DDBJ databases">
        <title>The genomes of Aspergillus section Nigri reveals drivers in fungal speciation.</title>
        <authorList>
            <consortium name="DOE Joint Genome Institute"/>
            <person name="Vesth T.C."/>
            <person name="Nybo J."/>
            <person name="Theobald S."/>
            <person name="Brandl J."/>
            <person name="Frisvad J.C."/>
            <person name="Nielsen K.F."/>
            <person name="Lyhne E.K."/>
            <person name="Kogle M.E."/>
            <person name="Kuo A."/>
            <person name="Riley R."/>
            <person name="Clum A."/>
            <person name="Nolan M."/>
            <person name="Lipzen A."/>
            <person name="Salamov A."/>
            <person name="Henrissat B."/>
            <person name="Wiebenga A."/>
            <person name="De vries R.P."/>
            <person name="Grigoriev I.V."/>
            <person name="Mortensen U.H."/>
            <person name="Andersen M.R."/>
            <person name="Baker S.E."/>
        </authorList>
    </citation>
    <scope>NUCLEOTIDE SEQUENCE [LARGE SCALE GENOMIC DNA]</scope>
    <source>
        <strain evidence="2 3">CBS 101889</strain>
    </source>
</reference>
<protein>
    <submittedName>
        <fullName evidence="2">Uncharacterized protein</fullName>
    </submittedName>
</protein>
<dbReference type="Proteomes" id="UP000248961">
    <property type="component" value="Unassembled WGS sequence"/>
</dbReference>
<sequence length="306" mass="33916">MSDDSGVQFVASRPRKRPHQEMSRASQPDYSGGEPSSSATLVPSSSPPRWRYPGDGFDFRRPITSTSPNTDEVIDLTLDSDPSELEVVQNDRVARQDQTTQTLQEREPEVVDLEEEYEDLTRDEPPSSPEVQFIGATARPPRPPPSPTYLNLGFPPRFLLNIHPLLAAQRGYLRQDVDLSIIGHQPAGPIDLTVNLDPQRPERPERPPPNAYKPPSPPPDGFTRTLEEEDVVVCPNCDGELGIGDDIRQQIWVAKQCGHVYCGLCAHHRSKSKSKKSSPTKPFSTCQVPGCGKSVSARGTLFQIYL</sequence>
<dbReference type="GeneID" id="37199178"/>
<dbReference type="InterPro" id="IPR038886">
    <property type="entry name" value="E3_SLX5/Rfp1"/>
</dbReference>
<feature type="region of interest" description="Disordered" evidence="1">
    <location>
        <begin position="184"/>
        <end position="223"/>
    </location>
</feature>
<dbReference type="GO" id="GO:0004842">
    <property type="term" value="F:ubiquitin-protein transferase activity"/>
    <property type="evidence" value="ECO:0007669"/>
    <property type="project" value="TreeGrafter"/>
</dbReference>
<dbReference type="PANTHER" id="PTHR28042">
    <property type="entry name" value="E3 UBIQUITIN-PROTEIN LIGASE COMPLEX SLX5-SLX8 SUBUNIT SLX5"/>
    <property type="match status" value="1"/>
</dbReference>
<accession>A0A395I492</accession>
<feature type="compositionally biased region" description="Pro residues" evidence="1">
    <location>
        <begin position="207"/>
        <end position="220"/>
    </location>
</feature>
<evidence type="ECO:0000256" key="1">
    <source>
        <dbReference type="SAM" id="MobiDB-lite"/>
    </source>
</evidence>
<dbReference type="PANTHER" id="PTHR28042:SF1">
    <property type="entry name" value="E3 UBIQUITIN-PROTEIN LIGASE COMPLEX SLX5-SLX8 SUBUNIT SLX5"/>
    <property type="match status" value="1"/>
</dbReference>
<feature type="region of interest" description="Disordered" evidence="1">
    <location>
        <begin position="1"/>
        <end position="129"/>
    </location>
</feature>
<feature type="compositionally biased region" description="Low complexity" evidence="1">
    <location>
        <begin position="35"/>
        <end position="48"/>
    </location>
</feature>
<name>A0A395I492_ASPHC</name>
<keyword evidence="3" id="KW-1185">Reference proteome</keyword>
<gene>
    <name evidence="2" type="ORF">BO97DRAFT_404093</name>
</gene>
<evidence type="ECO:0000313" key="3">
    <source>
        <dbReference type="Proteomes" id="UP000248961"/>
    </source>
</evidence>